<dbReference type="InterPro" id="IPR029032">
    <property type="entry name" value="AhpD-like"/>
</dbReference>
<reference evidence="1 2" key="1">
    <citation type="journal article" date="2019" name="Emerg. Microbes Infect.">
        <title>Comprehensive subspecies identification of 175 nontuberculous mycobacteria species based on 7547 genomic profiles.</title>
        <authorList>
            <person name="Matsumoto Y."/>
            <person name="Kinjo T."/>
            <person name="Motooka D."/>
            <person name="Nabeya D."/>
            <person name="Jung N."/>
            <person name="Uechi K."/>
            <person name="Horii T."/>
            <person name="Iida T."/>
            <person name="Fujita J."/>
            <person name="Nakamura S."/>
        </authorList>
    </citation>
    <scope>NUCLEOTIDE SEQUENCE [LARGE SCALE GENOMIC DNA]</scope>
    <source>
        <strain evidence="1 2">JCM 15657</strain>
    </source>
</reference>
<proteinExistence type="predicted"/>
<protein>
    <submittedName>
        <fullName evidence="1">Uncharacterized protein</fullName>
    </submittedName>
</protein>
<evidence type="ECO:0000313" key="1">
    <source>
        <dbReference type="EMBL" id="BBX98399.1"/>
    </source>
</evidence>
<dbReference type="OrthoDB" id="4704294at2"/>
<dbReference type="Gene3D" id="1.20.1290.10">
    <property type="entry name" value="AhpD-like"/>
    <property type="match status" value="1"/>
</dbReference>
<dbReference type="PANTHER" id="PTHR34846">
    <property type="entry name" value="4-CARBOXYMUCONOLACTONE DECARBOXYLASE FAMILY PROTEIN (AFU_ORTHOLOGUE AFUA_6G11590)"/>
    <property type="match status" value="1"/>
</dbReference>
<dbReference type="SUPFAM" id="SSF69118">
    <property type="entry name" value="AhpD-like"/>
    <property type="match status" value="1"/>
</dbReference>
<dbReference type="Proteomes" id="UP000466396">
    <property type="component" value="Chromosome"/>
</dbReference>
<sequence>MSGSQSGPVGRVPPGGFRQLGPVNWVLAKLGARTVGAPEMHLFTTLGYRQLLFWAWLVYGGRLLRGRLPRVDTELVILRVAHLRACEYELQHHRRMARSRGLDANMQAAIFAWPDVPDGPGPRRVLSARQEALLRATDEFVKDRSISDGTWQRLATHLDRRQLIEFCMLASQYDGLAATITALEIPLDNPGHR</sequence>
<dbReference type="AlphaFoldDB" id="A0A1X1YNJ5"/>
<evidence type="ECO:0000313" key="2">
    <source>
        <dbReference type="Proteomes" id="UP000466396"/>
    </source>
</evidence>
<dbReference type="GO" id="GO:0051920">
    <property type="term" value="F:peroxiredoxin activity"/>
    <property type="evidence" value="ECO:0007669"/>
    <property type="project" value="InterPro"/>
</dbReference>
<dbReference type="KEGG" id="mlj:MLAC_36930"/>
<dbReference type="InterPro" id="IPR003779">
    <property type="entry name" value="CMD-like"/>
</dbReference>
<dbReference type="Pfam" id="PF02627">
    <property type="entry name" value="CMD"/>
    <property type="match status" value="1"/>
</dbReference>
<gene>
    <name evidence="1" type="ORF">MLAC_36930</name>
</gene>
<dbReference type="EMBL" id="AP022581">
    <property type="protein sequence ID" value="BBX98399.1"/>
    <property type="molecule type" value="Genomic_DNA"/>
</dbReference>
<accession>A0A1X1YNJ5</accession>
<dbReference type="STRING" id="169765.AWC15_15520"/>
<dbReference type="RefSeq" id="WP_085157990.1">
    <property type="nucleotide sequence ID" value="NZ_AP022581.1"/>
</dbReference>
<keyword evidence="2" id="KW-1185">Reference proteome</keyword>
<dbReference type="PANTHER" id="PTHR34846:SF5">
    <property type="entry name" value="CARBOXYMUCONOLACTONE DECARBOXYLASE-LIKE DOMAIN-CONTAINING PROTEIN"/>
    <property type="match status" value="1"/>
</dbReference>
<name>A0A1X1YNJ5_9MYCO</name>
<organism evidence="1 2">
    <name type="scientific">Mycobacterium lacus</name>
    <dbReference type="NCBI Taxonomy" id="169765"/>
    <lineage>
        <taxon>Bacteria</taxon>
        <taxon>Bacillati</taxon>
        <taxon>Actinomycetota</taxon>
        <taxon>Actinomycetes</taxon>
        <taxon>Mycobacteriales</taxon>
        <taxon>Mycobacteriaceae</taxon>
        <taxon>Mycobacterium</taxon>
    </lineage>
</organism>